<dbReference type="InterPro" id="IPR009056">
    <property type="entry name" value="Cyt_c-like_dom"/>
</dbReference>
<feature type="domain" description="Cytochrome c" evidence="5">
    <location>
        <begin position="19"/>
        <end position="129"/>
    </location>
</feature>
<dbReference type="OrthoDB" id="5514238at2"/>
<dbReference type="AlphaFoldDB" id="A0A2T5BW90"/>
<dbReference type="GO" id="GO:0020037">
    <property type="term" value="F:heme binding"/>
    <property type="evidence" value="ECO:0007669"/>
    <property type="project" value="InterPro"/>
</dbReference>
<evidence type="ECO:0000259" key="5">
    <source>
        <dbReference type="PROSITE" id="PS51007"/>
    </source>
</evidence>
<evidence type="ECO:0000313" key="6">
    <source>
        <dbReference type="EMBL" id="PTN03890.1"/>
    </source>
</evidence>
<dbReference type="SUPFAM" id="SSF46626">
    <property type="entry name" value="Cytochrome c"/>
    <property type="match status" value="1"/>
</dbReference>
<name>A0A2T5BW90_9RHOB</name>
<keyword evidence="2 4" id="KW-0479">Metal-binding</keyword>
<accession>A0A2T5BW90</accession>
<dbReference type="RefSeq" id="WP_107890495.1">
    <property type="nucleotide sequence ID" value="NZ_NHSI01000066.1"/>
</dbReference>
<dbReference type="EMBL" id="QAAA01000001">
    <property type="protein sequence ID" value="PTN03890.1"/>
    <property type="molecule type" value="Genomic_DNA"/>
</dbReference>
<keyword evidence="3 4" id="KW-0408">Iron</keyword>
<comment type="caution">
    <text evidence="6">The sequence shown here is derived from an EMBL/GenBank/DDBJ whole genome shotgun (WGS) entry which is preliminary data.</text>
</comment>
<sequence>MRYLAAIFGVLALAGCAPDSPQTGRALYADLCAGCHGPTGRGDGPAAAGLSPVPADLTTIAARNGGVFPMTEVMATIDGYTKGARDRGSMPAFWPLLEGDTVLVETEPGVMTPTPARLLALARYLEQLQG</sequence>
<dbReference type="Proteomes" id="UP000243859">
    <property type="component" value="Unassembled WGS sequence"/>
</dbReference>
<evidence type="ECO:0000256" key="3">
    <source>
        <dbReference type="ARBA" id="ARBA00023004"/>
    </source>
</evidence>
<evidence type="ECO:0000256" key="2">
    <source>
        <dbReference type="ARBA" id="ARBA00022723"/>
    </source>
</evidence>
<gene>
    <name evidence="6" type="ORF">C8N32_10184</name>
</gene>
<dbReference type="GO" id="GO:0046872">
    <property type="term" value="F:metal ion binding"/>
    <property type="evidence" value="ECO:0007669"/>
    <property type="project" value="UniProtKB-KW"/>
</dbReference>
<organism evidence="6 7">
    <name type="scientific">Rhodovulum imhoffii</name>
    <dbReference type="NCBI Taxonomy" id="365340"/>
    <lineage>
        <taxon>Bacteria</taxon>
        <taxon>Pseudomonadati</taxon>
        <taxon>Pseudomonadota</taxon>
        <taxon>Alphaproteobacteria</taxon>
        <taxon>Rhodobacterales</taxon>
        <taxon>Paracoccaceae</taxon>
        <taxon>Rhodovulum</taxon>
    </lineage>
</organism>
<keyword evidence="1 4" id="KW-0349">Heme</keyword>
<dbReference type="Gene3D" id="1.10.760.10">
    <property type="entry name" value="Cytochrome c-like domain"/>
    <property type="match status" value="1"/>
</dbReference>
<protein>
    <submittedName>
        <fullName evidence="6">Cytochrome c</fullName>
    </submittedName>
</protein>
<proteinExistence type="predicted"/>
<dbReference type="InterPro" id="IPR036909">
    <property type="entry name" value="Cyt_c-like_dom_sf"/>
</dbReference>
<dbReference type="GO" id="GO:0009055">
    <property type="term" value="F:electron transfer activity"/>
    <property type="evidence" value="ECO:0007669"/>
    <property type="project" value="InterPro"/>
</dbReference>
<evidence type="ECO:0000256" key="1">
    <source>
        <dbReference type="ARBA" id="ARBA00022617"/>
    </source>
</evidence>
<dbReference type="PROSITE" id="PS51007">
    <property type="entry name" value="CYTC"/>
    <property type="match status" value="1"/>
</dbReference>
<evidence type="ECO:0000313" key="7">
    <source>
        <dbReference type="Proteomes" id="UP000243859"/>
    </source>
</evidence>
<keyword evidence="7" id="KW-1185">Reference proteome</keyword>
<reference evidence="6 7" key="1">
    <citation type="submission" date="2018-04" db="EMBL/GenBank/DDBJ databases">
        <title>Genomic Encyclopedia of Archaeal and Bacterial Type Strains, Phase II (KMG-II): from individual species to whole genera.</title>
        <authorList>
            <person name="Goeker M."/>
        </authorList>
    </citation>
    <scope>NUCLEOTIDE SEQUENCE [LARGE SCALE GENOMIC DNA]</scope>
    <source>
        <strain evidence="6 7">DSM 18064</strain>
    </source>
</reference>
<evidence type="ECO:0000256" key="4">
    <source>
        <dbReference type="PROSITE-ProRule" id="PRU00433"/>
    </source>
</evidence>
<dbReference type="Pfam" id="PF00034">
    <property type="entry name" value="Cytochrom_C"/>
    <property type="match status" value="1"/>
</dbReference>
<dbReference type="PROSITE" id="PS51257">
    <property type="entry name" value="PROKAR_LIPOPROTEIN"/>
    <property type="match status" value="1"/>
</dbReference>